<accession>R4XDR6</accession>
<feature type="compositionally biased region" description="Polar residues" evidence="1">
    <location>
        <begin position="126"/>
        <end position="144"/>
    </location>
</feature>
<dbReference type="EMBL" id="CAHR02000192">
    <property type="protein sequence ID" value="CCG83975.1"/>
    <property type="molecule type" value="Genomic_DNA"/>
</dbReference>
<evidence type="ECO:0000313" key="3">
    <source>
        <dbReference type="Proteomes" id="UP000013776"/>
    </source>
</evidence>
<feature type="compositionally biased region" description="Basic residues" evidence="1">
    <location>
        <begin position="793"/>
        <end position="804"/>
    </location>
</feature>
<protein>
    <submittedName>
        <fullName evidence="2">Uncharacterized protein</fullName>
    </submittedName>
</protein>
<evidence type="ECO:0000256" key="1">
    <source>
        <dbReference type="SAM" id="MobiDB-lite"/>
    </source>
</evidence>
<dbReference type="AlphaFoldDB" id="R4XDR6"/>
<feature type="compositionally biased region" description="Acidic residues" evidence="1">
    <location>
        <begin position="223"/>
        <end position="246"/>
    </location>
</feature>
<reference evidence="2 3" key="1">
    <citation type="journal article" date="2013" name="MBio">
        <title>Genome sequencing of the plant pathogen Taphrina deformans, the causal agent of peach leaf curl.</title>
        <authorList>
            <person name="Cisse O.H."/>
            <person name="Almeida J.M.G.C.F."/>
            <person name="Fonseca A."/>
            <person name="Kumar A.A."/>
            <person name="Salojaervi J."/>
            <person name="Overmyer K."/>
            <person name="Hauser P.M."/>
            <person name="Pagni M."/>
        </authorList>
    </citation>
    <scope>NUCLEOTIDE SEQUENCE [LARGE SCALE GENOMIC DNA]</scope>
    <source>
        <strain evidence="3">PYCC 5710 / ATCC 11124 / CBS 356.35 / IMI 108563 / JCM 9778 / NBRC 8474</strain>
    </source>
</reference>
<feature type="region of interest" description="Disordered" evidence="1">
    <location>
        <begin position="74"/>
        <end position="358"/>
    </location>
</feature>
<feature type="compositionally biased region" description="Basic and acidic residues" evidence="1">
    <location>
        <begin position="724"/>
        <end position="735"/>
    </location>
</feature>
<feature type="compositionally biased region" description="Polar residues" evidence="1">
    <location>
        <begin position="154"/>
        <end position="164"/>
    </location>
</feature>
<proteinExistence type="predicted"/>
<feature type="compositionally biased region" description="Acidic residues" evidence="1">
    <location>
        <begin position="194"/>
        <end position="206"/>
    </location>
</feature>
<sequence length="804" mass="89599">MSYKRVGTEENAYSTPVKRSRTSFDTPGSIRSTASYRSRLADTPSAYDTFPAQEFNSWIDGIKAKASAALRENKALDEQFKRSREIERELELKRQEERERLDRLIRDHVEQEKQEQDEQLEKAYQSLASATNGNAKVGISQSDSEASESVDENGVSNGFVNDNSSQEDVEEEGQTSDENEVGDVGLTTGMEHTDESDGDSYYEEEPTFAHSTRARQLHIESPESADGEDSDEDDDEQEYAEDDELTETQQIFSNDASEPLEIMSSEEEDLAESESGASNGLSASQPDMDDAEEEEGHEINSDADTSLFTDNEDDFEPQDANAFEAVAGLEPQYDVSSAETSQQEEQETAYAEYESDADADADAPEAFANEQGPSDVYDTEAKRDWLQATDKSATIEGSNEIPMAPENFYEDEAEYVEIDNVVPHEGDGPSHSQHEIPTVQPAGAHHALYSDALTEEEIEDEKYHMWKDEMAKPEVLQPITEEAEQDRIQDHAQGLAGPGDAATNHLVHSHPAAHRGHEHEHHAHTMESTTEELHVEPLPAVSTHEIEDETMRNFEVVKDVDDVVTSIRDRDTFDEPMTAADEEALAPELQFLEKLDGTVMPTAEPGHMDERQDFPDNLELDGMSEEDEPVEAESGEDGDEQDDIEDFAQDLDNPEAHWETDSEEDEGSLSDASRTGDDPEVIEDEGSIQYEEEKVDSDSSVEDVQDGSEEAGSESDLPSTVPTETHETPTPRLDMEQGGTDTADSADEGTHSVEAQEEDLVHVLRDGAEYVDDEHLRDHHYTPRLQFADAPDRHRRRHTKSPLP</sequence>
<feature type="region of interest" description="Disordered" evidence="1">
    <location>
        <begin position="773"/>
        <end position="804"/>
    </location>
</feature>
<feature type="region of interest" description="Disordered" evidence="1">
    <location>
        <begin position="1"/>
        <end position="35"/>
    </location>
</feature>
<feature type="compositionally biased region" description="Acidic residues" evidence="1">
    <location>
        <begin position="165"/>
        <end position="181"/>
    </location>
</feature>
<feature type="compositionally biased region" description="Acidic residues" evidence="1">
    <location>
        <begin position="342"/>
        <end position="358"/>
    </location>
</feature>
<feature type="compositionally biased region" description="Polar residues" evidence="1">
    <location>
        <begin position="247"/>
        <end position="256"/>
    </location>
</feature>
<comment type="caution">
    <text evidence="2">The sequence shown here is derived from an EMBL/GenBank/DDBJ whole genome shotgun (WGS) entry which is preliminary data.</text>
</comment>
<evidence type="ECO:0000313" key="2">
    <source>
        <dbReference type="EMBL" id="CCG83975.1"/>
    </source>
</evidence>
<feature type="compositionally biased region" description="Acidic residues" evidence="1">
    <location>
        <begin position="287"/>
        <end position="296"/>
    </location>
</feature>
<feature type="region of interest" description="Disordered" evidence="1">
    <location>
        <begin position="599"/>
        <end position="759"/>
    </location>
</feature>
<gene>
    <name evidence="2" type="ORF">TAPDE_004328</name>
</gene>
<keyword evidence="3" id="KW-1185">Reference proteome</keyword>
<feature type="compositionally biased region" description="Acidic residues" evidence="1">
    <location>
        <begin position="616"/>
        <end position="653"/>
    </location>
</feature>
<feature type="compositionally biased region" description="Basic and acidic residues" evidence="1">
    <location>
        <begin position="74"/>
        <end position="121"/>
    </location>
</feature>
<feature type="compositionally biased region" description="Acidic residues" evidence="1">
    <location>
        <begin position="693"/>
        <end position="713"/>
    </location>
</feature>
<feature type="compositionally biased region" description="Polar residues" evidence="1">
    <location>
        <begin position="23"/>
        <end position="35"/>
    </location>
</feature>
<organism evidence="2 3">
    <name type="scientific">Taphrina deformans (strain PYCC 5710 / ATCC 11124 / CBS 356.35 / IMI 108563 / JCM 9778 / NBRC 8474)</name>
    <name type="common">Peach leaf curl fungus</name>
    <name type="synonym">Lalaria deformans</name>
    <dbReference type="NCBI Taxonomy" id="1097556"/>
    <lineage>
        <taxon>Eukaryota</taxon>
        <taxon>Fungi</taxon>
        <taxon>Dikarya</taxon>
        <taxon>Ascomycota</taxon>
        <taxon>Taphrinomycotina</taxon>
        <taxon>Taphrinomycetes</taxon>
        <taxon>Taphrinales</taxon>
        <taxon>Taphrinaceae</taxon>
        <taxon>Taphrina</taxon>
    </lineage>
</organism>
<dbReference type="Proteomes" id="UP000013776">
    <property type="component" value="Unassembled WGS sequence"/>
</dbReference>
<name>R4XDR6_TAPDE</name>